<proteinExistence type="predicted"/>
<organism evidence="2 3">
    <name type="scientific">Tepidanaerobacter acetatoxydans (strain DSM 21804 / JCM 16047 / Re1)</name>
    <dbReference type="NCBI Taxonomy" id="1209989"/>
    <lineage>
        <taxon>Bacteria</taxon>
        <taxon>Bacillati</taxon>
        <taxon>Bacillota</taxon>
        <taxon>Clostridia</taxon>
        <taxon>Thermosediminibacterales</taxon>
        <taxon>Tepidanaerobacteraceae</taxon>
        <taxon>Tepidanaerobacter</taxon>
    </lineage>
</organism>
<evidence type="ECO:0000313" key="2">
    <source>
        <dbReference type="EMBL" id="CCP25245.1"/>
    </source>
</evidence>
<name>F4LVC9_TEPAE</name>
<reference evidence="3" key="1">
    <citation type="journal article" date="2013" name="Genome Announc.">
        <title>First genome sequence of a syntrophic acetate-oxidizing bacterium, Tepidanaerobacter acetatoxydans strain Re1.</title>
        <authorList>
            <person name="Manzoor S."/>
            <person name="Bongcam-Rudloff E."/>
            <person name="Schnurer A."/>
            <person name="Muller B."/>
        </authorList>
    </citation>
    <scope>NUCLEOTIDE SEQUENCE [LARGE SCALE GENOMIC DNA]</scope>
    <source>
        <strain evidence="3">Re1</strain>
    </source>
</reference>
<keyword evidence="3" id="KW-1185">Reference proteome</keyword>
<dbReference type="PATRIC" id="fig|1209989.3.peg.598"/>
<dbReference type="HOGENOM" id="CLU_2169842_0_0_9"/>
<sequence length="110" mass="13020">MQERAITRLIELDAKVEEIRAVWEKRLAELERNYKEEEQRIAADLSRKAEDESNAVIRQIMQEAQEEVNNLNEKAAQALENMEQEFQNVHQSLTSKIIEQVFNIERERHG</sequence>
<evidence type="ECO:0000313" key="3">
    <source>
        <dbReference type="Proteomes" id="UP000010802"/>
    </source>
</evidence>
<dbReference type="Proteomes" id="UP000010802">
    <property type="component" value="Chromosome"/>
</dbReference>
<dbReference type="RefSeq" id="WP_013777627.1">
    <property type="nucleotide sequence ID" value="NC_015519.1"/>
</dbReference>
<evidence type="ECO:0000256" key="1">
    <source>
        <dbReference type="SAM" id="Coils"/>
    </source>
</evidence>
<accession>L0RWC8</accession>
<feature type="coiled-coil region" evidence="1">
    <location>
        <begin position="13"/>
        <end position="92"/>
    </location>
</feature>
<protein>
    <submittedName>
        <fullName evidence="2">Uncharacterized protein</fullName>
    </submittedName>
</protein>
<keyword evidence="1" id="KW-0175">Coiled coil</keyword>
<accession>F4LVC9</accession>
<dbReference type="KEGG" id="tep:TepRe1_0507"/>
<dbReference type="EMBL" id="HF563609">
    <property type="protein sequence ID" value="CCP25245.1"/>
    <property type="molecule type" value="Genomic_DNA"/>
</dbReference>
<gene>
    <name evidence="2" type="ordered locus">TEPIRE1_0557</name>
</gene>
<dbReference type="AlphaFoldDB" id="F4LVC9"/>
<dbReference type="KEGG" id="tae:TepiRe1_0557"/>
<dbReference type="STRING" id="1209989.TepRe1_0507"/>